<dbReference type="OrthoDB" id="9796100at2"/>
<evidence type="ECO:0000256" key="6">
    <source>
        <dbReference type="PROSITE-ProRule" id="PRU00169"/>
    </source>
</evidence>
<dbReference type="SUPFAM" id="SSF55874">
    <property type="entry name" value="ATPase domain of HSP90 chaperone/DNA topoisomerase II/histidine kinase"/>
    <property type="match status" value="1"/>
</dbReference>
<dbReference type="InterPro" id="IPR000014">
    <property type="entry name" value="PAS"/>
</dbReference>
<evidence type="ECO:0000313" key="11">
    <source>
        <dbReference type="Proteomes" id="UP000249364"/>
    </source>
</evidence>
<dbReference type="Gene3D" id="3.30.450.20">
    <property type="entry name" value="PAS domain"/>
    <property type="match status" value="3"/>
</dbReference>
<dbReference type="InterPro" id="IPR035965">
    <property type="entry name" value="PAS-like_dom_sf"/>
</dbReference>
<dbReference type="PROSITE" id="PS50113">
    <property type="entry name" value="PAC"/>
    <property type="match status" value="1"/>
</dbReference>
<dbReference type="STRING" id="121821.GCA_001870675_01286"/>
<dbReference type="Gene3D" id="3.40.50.2300">
    <property type="match status" value="1"/>
</dbReference>
<feature type="domain" description="Response regulatory" evidence="8">
    <location>
        <begin position="682"/>
        <end position="796"/>
    </location>
</feature>
<dbReference type="Gene3D" id="1.10.287.130">
    <property type="match status" value="1"/>
</dbReference>
<dbReference type="InterPro" id="IPR003594">
    <property type="entry name" value="HATPase_dom"/>
</dbReference>
<dbReference type="PRINTS" id="PR00344">
    <property type="entry name" value="BCTRLSENSOR"/>
</dbReference>
<dbReference type="Gene3D" id="3.30.565.10">
    <property type="entry name" value="Histidine kinase-like ATPase, C-terminal domain"/>
    <property type="match status" value="1"/>
</dbReference>
<dbReference type="CDD" id="cd00130">
    <property type="entry name" value="PAS"/>
    <property type="match status" value="1"/>
</dbReference>
<dbReference type="SMART" id="SM00448">
    <property type="entry name" value="REC"/>
    <property type="match status" value="1"/>
</dbReference>
<comment type="catalytic activity">
    <reaction evidence="1">
        <text>ATP + protein L-histidine = ADP + protein N-phospho-L-histidine.</text>
        <dbReference type="EC" id="2.7.13.3"/>
    </reaction>
</comment>
<name>A0A2W7PZ24_9RHOB</name>
<dbReference type="InterPro" id="IPR005467">
    <property type="entry name" value="His_kinase_dom"/>
</dbReference>
<dbReference type="SMART" id="SM00387">
    <property type="entry name" value="HATPase_c"/>
    <property type="match status" value="1"/>
</dbReference>
<dbReference type="CDD" id="cd00082">
    <property type="entry name" value="HisKA"/>
    <property type="match status" value="1"/>
</dbReference>
<dbReference type="InterPro" id="IPR003661">
    <property type="entry name" value="HisK_dim/P_dom"/>
</dbReference>
<dbReference type="InterPro" id="IPR001789">
    <property type="entry name" value="Sig_transdc_resp-reg_receiver"/>
</dbReference>
<feature type="domain" description="Histidine kinase" evidence="7">
    <location>
        <begin position="426"/>
        <end position="652"/>
    </location>
</feature>
<dbReference type="EC" id="2.7.13.3" evidence="2"/>
<dbReference type="EMBL" id="QKZQ01000012">
    <property type="protein sequence ID" value="PZX40666.1"/>
    <property type="molecule type" value="Genomic_DNA"/>
</dbReference>
<dbReference type="Pfam" id="PF00072">
    <property type="entry name" value="Response_reg"/>
    <property type="match status" value="1"/>
</dbReference>
<evidence type="ECO:0000313" key="10">
    <source>
        <dbReference type="EMBL" id="PZX40666.1"/>
    </source>
</evidence>
<reference evidence="10 11" key="1">
    <citation type="submission" date="2018-06" db="EMBL/GenBank/DDBJ databases">
        <title>Genomic Encyclopedia of Archaeal and Bacterial Type Strains, Phase II (KMG-II): from individual species to whole genera.</title>
        <authorList>
            <person name="Goeker M."/>
        </authorList>
    </citation>
    <scope>NUCLEOTIDE SEQUENCE [LARGE SCALE GENOMIC DNA]</scope>
    <source>
        <strain evidence="10 11">DSM 13087</strain>
    </source>
</reference>
<dbReference type="SMART" id="SM00388">
    <property type="entry name" value="HisKA"/>
    <property type="match status" value="1"/>
</dbReference>
<evidence type="ECO:0000259" key="8">
    <source>
        <dbReference type="PROSITE" id="PS50110"/>
    </source>
</evidence>
<evidence type="ECO:0000259" key="9">
    <source>
        <dbReference type="PROSITE" id="PS50113"/>
    </source>
</evidence>
<feature type="domain" description="PAC" evidence="9">
    <location>
        <begin position="345"/>
        <end position="402"/>
    </location>
</feature>
<dbReference type="NCBIfam" id="TIGR00229">
    <property type="entry name" value="sensory_box"/>
    <property type="match status" value="1"/>
</dbReference>
<dbReference type="InterPro" id="IPR013655">
    <property type="entry name" value="PAS_fold_3"/>
</dbReference>
<proteinExistence type="predicted"/>
<dbReference type="Pfam" id="PF02518">
    <property type="entry name" value="HATPase_c"/>
    <property type="match status" value="1"/>
</dbReference>
<dbReference type="InterPro" id="IPR036890">
    <property type="entry name" value="HATPase_C_sf"/>
</dbReference>
<organism evidence="10 11">
    <name type="scientific">Roseinatronobacter thiooxidans</name>
    <dbReference type="NCBI Taxonomy" id="121821"/>
    <lineage>
        <taxon>Bacteria</taxon>
        <taxon>Pseudomonadati</taxon>
        <taxon>Pseudomonadota</taxon>
        <taxon>Alphaproteobacteria</taxon>
        <taxon>Rhodobacterales</taxon>
        <taxon>Paracoccaceae</taxon>
        <taxon>Roseinatronobacter</taxon>
    </lineage>
</organism>
<dbReference type="GO" id="GO:0000155">
    <property type="term" value="F:phosphorelay sensor kinase activity"/>
    <property type="evidence" value="ECO:0007669"/>
    <property type="project" value="InterPro"/>
</dbReference>
<dbReference type="RefSeq" id="WP_111361330.1">
    <property type="nucleotide sequence ID" value="NZ_MEHT01000023.1"/>
</dbReference>
<dbReference type="AlphaFoldDB" id="A0A2W7PZ24"/>
<keyword evidence="11" id="KW-1185">Reference proteome</keyword>
<comment type="caution">
    <text evidence="10">The sequence shown here is derived from an EMBL/GenBank/DDBJ whole genome shotgun (WGS) entry which is preliminary data.</text>
</comment>
<evidence type="ECO:0000259" key="7">
    <source>
        <dbReference type="PROSITE" id="PS50109"/>
    </source>
</evidence>
<dbReference type="InterPro" id="IPR011006">
    <property type="entry name" value="CheY-like_superfamily"/>
</dbReference>
<protein>
    <recommendedName>
        <fullName evidence="2">histidine kinase</fullName>
        <ecNumber evidence="2">2.7.13.3</ecNumber>
    </recommendedName>
</protein>
<dbReference type="InterPro" id="IPR036097">
    <property type="entry name" value="HisK_dim/P_sf"/>
</dbReference>
<dbReference type="SUPFAM" id="SSF52172">
    <property type="entry name" value="CheY-like"/>
    <property type="match status" value="1"/>
</dbReference>
<dbReference type="PROSITE" id="PS50110">
    <property type="entry name" value="RESPONSE_REGULATORY"/>
    <property type="match status" value="1"/>
</dbReference>
<dbReference type="PROSITE" id="PS50109">
    <property type="entry name" value="HIS_KIN"/>
    <property type="match status" value="1"/>
</dbReference>
<dbReference type="InterPro" id="IPR000700">
    <property type="entry name" value="PAS-assoc_C"/>
</dbReference>
<keyword evidence="4" id="KW-0808">Transferase</keyword>
<evidence type="ECO:0000256" key="3">
    <source>
        <dbReference type="ARBA" id="ARBA00022553"/>
    </source>
</evidence>
<gene>
    <name evidence="10" type="ORF">LY56_02549</name>
</gene>
<dbReference type="InterPro" id="IPR052162">
    <property type="entry name" value="Sensor_kinase/Photoreceptor"/>
</dbReference>
<evidence type="ECO:0000256" key="1">
    <source>
        <dbReference type="ARBA" id="ARBA00000085"/>
    </source>
</evidence>
<keyword evidence="3 6" id="KW-0597">Phosphoprotein</keyword>
<sequence length="804" mass="88254">MLPVPEALTPSASDTDKVNLWELLSALPVPVVAYELRAENMVRFVNPSFTRDFGYTIEDMPNLSAWATLTYPDPKCRACVLAHWQTEVAERQASGKIKPPGEYQIRDRAGHQRDVLVGFALQGDLAIVTFQDVTPTRAAEAALEAERRQKEQTAYALTENMPAGAYTMVLRPGAEMAEFAFLSRQFLHMLDMTKEEAEGDPMRVFARVHPEDRPHWIEMNAKTVAGRLPFAEEARIVANGRTRWVRAESVPRSLADGSVIWEGLLVDIHAFKTAEQELQTVLEAARAYTWRRDIRAQRSEFDGRWAKLAGHPPGEQDMPSDSWIRTVHPDDVATVRAEVAALENGTFERRILTYRRQIDDAWIWLQVHAGVSERDETGKPTALSGVSFNITAEMEARLKAQEDQAQLREDLQRAQQRDTVAQVAGGVAHDLNNLIAVVAGTTEMLEQRAGDQPWLKEGLGRIQRSMTMARDLISGLDGLVRPDTQREAHDLGKLLRDAVDLLGQRRITHHSVRLDLADDPTPIWANPTELAQVIVNLAVNACDSGTQERPATVSLKTFPTGSALPKTPPHAGIAPQAGLPMAMFSVSDTGTGITPQVRARMFRPNYTTKGSAGTGLGLLIVSTILQSNNAALWVDSTVEKGTEITVAWPLAPRTQPKRLNDHDKAALLIDPTALADTLADQRIMVVDDLIDVAEVLVDMLEAAGALALAVSDPEVAVKSLAEAPDLWSALVTDLHMPGMNGHALAAHANSLSPPVPTVLVTARADTLSDETKKNFSAVLSKPVTSLQLVRAVRQAADQNRHMEH</sequence>
<feature type="modified residue" description="4-aspartylphosphate" evidence="6">
    <location>
        <position position="733"/>
    </location>
</feature>
<dbReference type="SUPFAM" id="SSF55785">
    <property type="entry name" value="PYP-like sensor domain (PAS domain)"/>
    <property type="match status" value="3"/>
</dbReference>
<accession>A0A2W7PZ24</accession>
<evidence type="ECO:0000256" key="4">
    <source>
        <dbReference type="ARBA" id="ARBA00022679"/>
    </source>
</evidence>
<dbReference type="PANTHER" id="PTHR43304:SF1">
    <property type="entry name" value="PAC DOMAIN-CONTAINING PROTEIN"/>
    <property type="match status" value="1"/>
</dbReference>
<keyword evidence="5" id="KW-0418">Kinase</keyword>
<dbReference type="Proteomes" id="UP000249364">
    <property type="component" value="Unassembled WGS sequence"/>
</dbReference>
<dbReference type="SUPFAM" id="SSF47384">
    <property type="entry name" value="Homodimeric domain of signal transducing histidine kinase"/>
    <property type="match status" value="1"/>
</dbReference>
<evidence type="ECO:0000256" key="2">
    <source>
        <dbReference type="ARBA" id="ARBA00012438"/>
    </source>
</evidence>
<dbReference type="PANTHER" id="PTHR43304">
    <property type="entry name" value="PHYTOCHROME-LIKE PROTEIN CPH1"/>
    <property type="match status" value="1"/>
</dbReference>
<dbReference type="Pfam" id="PF08447">
    <property type="entry name" value="PAS_3"/>
    <property type="match status" value="2"/>
</dbReference>
<dbReference type="CDD" id="cd00156">
    <property type="entry name" value="REC"/>
    <property type="match status" value="1"/>
</dbReference>
<evidence type="ECO:0000256" key="5">
    <source>
        <dbReference type="ARBA" id="ARBA00022777"/>
    </source>
</evidence>
<dbReference type="InterPro" id="IPR004358">
    <property type="entry name" value="Sig_transdc_His_kin-like_C"/>
</dbReference>